<dbReference type="SMART" id="SM00530">
    <property type="entry name" value="HTH_XRE"/>
    <property type="match status" value="1"/>
</dbReference>
<dbReference type="CDD" id="cd00093">
    <property type="entry name" value="HTH_XRE"/>
    <property type="match status" value="1"/>
</dbReference>
<evidence type="ECO:0000313" key="4">
    <source>
        <dbReference type="Proteomes" id="UP000005532"/>
    </source>
</evidence>
<dbReference type="PROSITE" id="PS50943">
    <property type="entry name" value="HTH_CROC1"/>
    <property type="match status" value="1"/>
</dbReference>
<evidence type="ECO:0000256" key="1">
    <source>
        <dbReference type="ARBA" id="ARBA00023125"/>
    </source>
</evidence>
<dbReference type="PANTHER" id="PTHR46558">
    <property type="entry name" value="TRACRIPTIONAL REGULATORY PROTEIN-RELATED-RELATED"/>
    <property type="match status" value="1"/>
</dbReference>
<protein>
    <submittedName>
        <fullName evidence="3">XRE family transcriptional regulator</fullName>
    </submittedName>
</protein>
<reference evidence="3 4" key="1">
    <citation type="journal article" date="2010" name="Vet. Microbiol.">
        <title>Production of haemolysins by strains of the Actinobacillus minor/porcitonsillarum complex.</title>
        <authorList>
            <person name="Arya G."/>
            <person name="Niven D.F."/>
        </authorList>
    </citation>
    <scope>NUCLEOTIDE SEQUENCE [LARGE SCALE GENOMIC DNA]</scope>
    <source>
        <strain evidence="3 4">NM305</strain>
    </source>
</reference>
<name>C5S0G0_9PAST</name>
<dbReference type="EMBL" id="ACQL01000068">
    <property type="protein sequence ID" value="EER47677.1"/>
    <property type="molecule type" value="Genomic_DNA"/>
</dbReference>
<sequence>MSDKTEQLVQSIGRAISKYRQAVGLTQAQLAEILGISNDAVSRMERGKSVPSVLRLLELSEIFGCEVADLLTESSNRSIDQARKLELLFHHLEDGERSELVALIERIVKWKQGR</sequence>
<accession>C5S0G0</accession>
<dbReference type="OrthoDB" id="5524454at2"/>
<evidence type="ECO:0000259" key="2">
    <source>
        <dbReference type="PROSITE" id="PS50943"/>
    </source>
</evidence>
<dbReference type="Proteomes" id="UP000005532">
    <property type="component" value="Unassembled WGS sequence"/>
</dbReference>
<feature type="domain" description="HTH cro/C1-type" evidence="2">
    <location>
        <begin position="16"/>
        <end position="70"/>
    </location>
</feature>
<proteinExistence type="predicted"/>
<evidence type="ECO:0000313" key="3">
    <source>
        <dbReference type="EMBL" id="EER47677.1"/>
    </source>
</evidence>
<organism evidence="3 4">
    <name type="scientific">Actinobacillus minor NM305</name>
    <dbReference type="NCBI Taxonomy" id="637911"/>
    <lineage>
        <taxon>Bacteria</taxon>
        <taxon>Pseudomonadati</taxon>
        <taxon>Pseudomonadota</taxon>
        <taxon>Gammaproteobacteria</taxon>
        <taxon>Pasteurellales</taxon>
        <taxon>Pasteurellaceae</taxon>
        <taxon>Actinobacillus</taxon>
    </lineage>
</organism>
<gene>
    <name evidence="3" type="ORF">AM305_06926</name>
</gene>
<dbReference type="Pfam" id="PF01381">
    <property type="entry name" value="HTH_3"/>
    <property type="match status" value="1"/>
</dbReference>
<dbReference type="InterPro" id="IPR010982">
    <property type="entry name" value="Lambda_DNA-bd_dom_sf"/>
</dbReference>
<keyword evidence="1" id="KW-0238">DNA-binding</keyword>
<dbReference type="RefSeq" id="WP_005823131.1">
    <property type="nucleotide sequence ID" value="NZ_ACQL01000068.1"/>
</dbReference>
<comment type="caution">
    <text evidence="3">The sequence shown here is derived from an EMBL/GenBank/DDBJ whole genome shotgun (WGS) entry which is preliminary data.</text>
</comment>
<dbReference type="eggNOG" id="COG1396">
    <property type="taxonomic scope" value="Bacteria"/>
</dbReference>
<dbReference type="InterPro" id="IPR001387">
    <property type="entry name" value="Cro/C1-type_HTH"/>
</dbReference>
<dbReference type="AlphaFoldDB" id="C5S0G0"/>
<dbReference type="GO" id="GO:0003677">
    <property type="term" value="F:DNA binding"/>
    <property type="evidence" value="ECO:0007669"/>
    <property type="project" value="UniProtKB-KW"/>
</dbReference>
<dbReference type="Gene3D" id="1.10.260.40">
    <property type="entry name" value="lambda repressor-like DNA-binding domains"/>
    <property type="match status" value="1"/>
</dbReference>
<dbReference type="SUPFAM" id="SSF47413">
    <property type="entry name" value="lambda repressor-like DNA-binding domains"/>
    <property type="match status" value="1"/>
</dbReference>
<dbReference type="PANTHER" id="PTHR46558:SF11">
    <property type="entry name" value="HTH-TYPE TRANSCRIPTIONAL REGULATOR XRE"/>
    <property type="match status" value="1"/>
</dbReference>